<dbReference type="AlphaFoldDB" id="Q113Z0"/>
<gene>
    <name evidence="1" type="ordered locus">Tery_1929</name>
</gene>
<sequence length="144" mass="16425">MILTTTLRQKTKKTQTMSMFGLSDPKPWANSRAITGWPEYEGEAIKCVLKDTLARQIYFLDPYPDQDDAAFNILIRYNWEDDSTKMMATRNYESYQTIYPSKSSDFFLNKAYQFGLEGSDSDSPITAALDSISESEDDRLASVV</sequence>
<dbReference type="EMBL" id="CP000393">
    <property type="protein sequence ID" value="ABG51184.1"/>
    <property type="molecule type" value="Genomic_DNA"/>
</dbReference>
<organism evidence="1">
    <name type="scientific">Trichodesmium erythraeum (strain IMS101)</name>
    <dbReference type="NCBI Taxonomy" id="203124"/>
    <lineage>
        <taxon>Bacteria</taxon>
        <taxon>Bacillati</taxon>
        <taxon>Cyanobacteriota</taxon>
        <taxon>Cyanophyceae</taxon>
        <taxon>Oscillatoriophycideae</taxon>
        <taxon>Oscillatoriales</taxon>
        <taxon>Microcoleaceae</taxon>
        <taxon>Trichodesmium</taxon>
    </lineage>
</organism>
<reference evidence="1" key="1">
    <citation type="submission" date="2006-06" db="EMBL/GenBank/DDBJ databases">
        <title>Complete sequence of Trichodesmium erythraeum IMS101.</title>
        <authorList>
            <consortium name="US DOE Joint Genome Institute"/>
            <person name="Copeland A."/>
            <person name="Lucas S."/>
            <person name="Lapidus A."/>
            <person name="Barry K."/>
            <person name="Detter J.C."/>
            <person name="Glavina del Rio T."/>
            <person name="Hammon N."/>
            <person name="Israni S."/>
            <person name="Dalin E."/>
            <person name="Tice H."/>
            <person name="Pitluck S."/>
            <person name="Kiss H."/>
            <person name="Munk A.C."/>
            <person name="Brettin T."/>
            <person name="Bruce D."/>
            <person name="Han C."/>
            <person name="Tapia R."/>
            <person name="Gilna P."/>
            <person name="Schmutz J."/>
            <person name="Larimer F."/>
            <person name="Land M."/>
            <person name="Hauser L."/>
            <person name="Kyrpides N."/>
            <person name="Kim E."/>
            <person name="Richardson P."/>
        </authorList>
    </citation>
    <scope>NUCLEOTIDE SEQUENCE [LARGE SCALE GENOMIC DNA]</scope>
    <source>
        <strain evidence="1">IMS101</strain>
    </source>
</reference>
<name>Q113Z0_TRIEI</name>
<proteinExistence type="predicted"/>
<accession>Q113Z0</accession>
<dbReference type="KEGG" id="ter:Tery_1929"/>
<dbReference type="Gene3D" id="3.90.660.60">
    <property type="match status" value="1"/>
</dbReference>
<dbReference type="HOGENOM" id="CLU_1795640_0_0_3"/>
<evidence type="ECO:0000313" key="1">
    <source>
        <dbReference type="EMBL" id="ABG51184.1"/>
    </source>
</evidence>
<protein>
    <submittedName>
        <fullName evidence="1">Uncharacterized protein</fullName>
    </submittedName>
</protein>